<dbReference type="InterPro" id="IPR019922">
    <property type="entry name" value="Lucif-like_OxRdatse_MSMEG_4141"/>
</dbReference>
<accession>A0A3D9V184</accession>
<sequence>MAVDTRATRQRLGRVGVWLGALSGVSTAKAREAATEIESLGYGSLWIADSPVSKEPFVHASLLLAATRNLIVGTGIANVWGRDAAATNAAALTLGEAFPGRFVLGLGVSHLPSVELRGHRYERPLAKMRSYLDELARATYQAYTSDEPVPTVLAALRPKMLELARDRADGAHPYFVPPAHTARAREILGSGPLLLPEQAVVLETDPTKAREVARAHTHRYLQLPNYLNNLRTLGFGEDDLRDGGSDRLVDAIVAWGDVEQVQARVKEHLDAGADAVLIQPLPAAGGLGLPELRTLAPALLNQ</sequence>
<dbReference type="Pfam" id="PF00296">
    <property type="entry name" value="Bac_luciferase"/>
    <property type="match status" value="1"/>
</dbReference>
<evidence type="ECO:0000259" key="1">
    <source>
        <dbReference type="Pfam" id="PF00296"/>
    </source>
</evidence>
<dbReference type="Gene3D" id="3.20.20.30">
    <property type="entry name" value="Luciferase-like domain"/>
    <property type="match status" value="1"/>
</dbReference>
<dbReference type="PANTHER" id="PTHR43244">
    <property type="match status" value="1"/>
</dbReference>
<dbReference type="Proteomes" id="UP000256485">
    <property type="component" value="Unassembled WGS sequence"/>
</dbReference>
<dbReference type="AlphaFoldDB" id="A0A3D9V184"/>
<proteinExistence type="predicted"/>
<dbReference type="OrthoDB" id="4760590at2"/>
<name>A0A3D9V184_THECX</name>
<dbReference type="InterPro" id="IPR036661">
    <property type="entry name" value="Luciferase-like_sf"/>
</dbReference>
<organism evidence="2 3">
    <name type="scientific">Thermasporomyces composti</name>
    <dbReference type="NCBI Taxonomy" id="696763"/>
    <lineage>
        <taxon>Bacteria</taxon>
        <taxon>Bacillati</taxon>
        <taxon>Actinomycetota</taxon>
        <taxon>Actinomycetes</taxon>
        <taxon>Propionibacteriales</taxon>
        <taxon>Nocardioidaceae</taxon>
        <taxon>Thermasporomyces</taxon>
    </lineage>
</organism>
<evidence type="ECO:0000313" key="2">
    <source>
        <dbReference type="EMBL" id="REF35166.1"/>
    </source>
</evidence>
<dbReference type="InterPro" id="IPR050564">
    <property type="entry name" value="F420-G6PD/mer"/>
</dbReference>
<dbReference type="PANTHER" id="PTHR43244:SF2">
    <property type="entry name" value="CONSERVED HYPOTHETICAL ALANINE AND PROLINE-RICH PROTEIN"/>
    <property type="match status" value="1"/>
</dbReference>
<dbReference type="InterPro" id="IPR011251">
    <property type="entry name" value="Luciferase-like_dom"/>
</dbReference>
<dbReference type="EMBL" id="QTUC01000001">
    <property type="protein sequence ID" value="REF35166.1"/>
    <property type="molecule type" value="Genomic_DNA"/>
</dbReference>
<comment type="caution">
    <text evidence="2">The sequence shown here is derived from an EMBL/GenBank/DDBJ whole genome shotgun (WGS) entry which is preliminary data.</text>
</comment>
<feature type="domain" description="Luciferase-like" evidence="1">
    <location>
        <begin position="25"/>
        <end position="274"/>
    </location>
</feature>
<gene>
    <name evidence="2" type="ORF">DFJ64_0538</name>
</gene>
<keyword evidence="3" id="KW-1185">Reference proteome</keyword>
<evidence type="ECO:0000313" key="3">
    <source>
        <dbReference type="Proteomes" id="UP000256485"/>
    </source>
</evidence>
<protein>
    <submittedName>
        <fullName evidence="2">Putative F420-dependent oxidoreductase</fullName>
    </submittedName>
</protein>
<dbReference type="SUPFAM" id="SSF51679">
    <property type="entry name" value="Bacterial luciferase-like"/>
    <property type="match status" value="1"/>
</dbReference>
<dbReference type="NCBIfam" id="TIGR03620">
    <property type="entry name" value="F420_MSMEG_4141"/>
    <property type="match status" value="1"/>
</dbReference>
<dbReference type="RefSeq" id="WP_115848996.1">
    <property type="nucleotide sequence ID" value="NZ_QTUC01000001.1"/>
</dbReference>
<reference evidence="2 3" key="1">
    <citation type="submission" date="2018-08" db="EMBL/GenBank/DDBJ databases">
        <title>Sequencing the genomes of 1000 actinobacteria strains.</title>
        <authorList>
            <person name="Klenk H.-P."/>
        </authorList>
    </citation>
    <scope>NUCLEOTIDE SEQUENCE [LARGE SCALE GENOMIC DNA]</scope>
    <source>
        <strain evidence="2 3">DSM 22891</strain>
    </source>
</reference>
<dbReference type="GO" id="GO:0016705">
    <property type="term" value="F:oxidoreductase activity, acting on paired donors, with incorporation or reduction of molecular oxygen"/>
    <property type="evidence" value="ECO:0007669"/>
    <property type="project" value="InterPro"/>
</dbReference>